<evidence type="ECO:0000256" key="12">
    <source>
        <dbReference type="SAM" id="Phobius"/>
    </source>
</evidence>
<protein>
    <recommendedName>
        <fullName evidence="13">t-SNARE coiled-coil homology domain-containing protein</fullName>
    </recommendedName>
</protein>
<dbReference type="InterPro" id="IPR006012">
    <property type="entry name" value="Syntaxin/epimorphin_CS"/>
</dbReference>
<evidence type="ECO:0000256" key="2">
    <source>
        <dbReference type="ARBA" id="ARBA00009063"/>
    </source>
</evidence>
<accession>A0A7S3GJG6</accession>
<dbReference type="PROSITE" id="PS50192">
    <property type="entry name" value="T_SNARE"/>
    <property type="match status" value="1"/>
</dbReference>
<feature type="transmembrane region" description="Helical" evidence="12">
    <location>
        <begin position="269"/>
        <end position="289"/>
    </location>
</feature>
<keyword evidence="9 12" id="KW-0472">Membrane</keyword>
<comment type="subcellular location">
    <subcellularLocation>
        <location evidence="1">Golgi apparatus membrane</location>
        <topology evidence="1">Single-pass type IV membrane protein</topology>
    </subcellularLocation>
</comment>
<evidence type="ECO:0000256" key="7">
    <source>
        <dbReference type="ARBA" id="ARBA00023034"/>
    </source>
</evidence>
<dbReference type="SUPFAM" id="SSF47661">
    <property type="entry name" value="t-snare proteins"/>
    <property type="match status" value="1"/>
</dbReference>
<dbReference type="PROSITE" id="PS00914">
    <property type="entry name" value="SYNTAXIN"/>
    <property type="match status" value="1"/>
</dbReference>
<dbReference type="PANTHER" id="PTHR19957">
    <property type="entry name" value="SYNTAXIN"/>
    <property type="match status" value="1"/>
</dbReference>
<evidence type="ECO:0000256" key="10">
    <source>
        <dbReference type="SAM" id="Coils"/>
    </source>
</evidence>
<evidence type="ECO:0000256" key="6">
    <source>
        <dbReference type="ARBA" id="ARBA00022989"/>
    </source>
</evidence>
<dbReference type="SMART" id="SM00397">
    <property type="entry name" value="t_SNARE"/>
    <property type="match status" value="1"/>
</dbReference>
<dbReference type="CDD" id="cd15845">
    <property type="entry name" value="SNARE_syntaxin16"/>
    <property type="match status" value="1"/>
</dbReference>
<dbReference type="GO" id="GO:0006886">
    <property type="term" value="P:intracellular protein transport"/>
    <property type="evidence" value="ECO:0007669"/>
    <property type="project" value="InterPro"/>
</dbReference>
<feature type="coiled-coil region" evidence="10">
    <location>
        <begin position="191"/>
        <end position="227"/>
    </location>
</feature>
<dbReference type="GO" id="GO:0048278">
    <property type="term" value="P:vesicle docking"/>
    <property type="evidence" value="ECO:0007669"/>
    <property type="project" value="TreeGrafter"/>
</dbReference>
<feature type="compositionally biased region" description="Basic and acidic residues" evidence="11">
    <location>
        <begin position="1"/>
        <end position="11"/>
    </location>
</feature>
<organism evidence="14">
    <name type="scientific">Palpitomonas bilix</name>
    <dbReference type="NCBI Taxonomy" id="652834"/>
    <lineage>
        <taxon>Eukaryota</taxon>
        <taxon>Eukaryota incertae sedis</taxon>
    </lineage>
</organism>
<dbReference type="Gene3D" id="1.20.58.70">
    <property type="match status" value="1"/>
</dbReference>
<dbReference type="InterPro" id="IPR010989">
    <property type="entry name" value="SNARE"/>
</dbReference>
<dbReference type="InterPro" id="IPR000727">
    <property type="entry name" value="T_SNARE_dom"/>
</dbReference>
<gene>
    <name evidence="14" type="ORF">PBIL07802_LOCUS30539</name>
</gene>
<evidence type="ECO:0000259" key="13">
    <source>
        <dbReference type="PROSITE" id="PS50192"/>
    </source>
</evidence>
<evidence type="ECO:0000313" key="14">
    <source>
        <dbReference type="EMBL" id="CAE0268190.1"/>
    </source>
</evidence>
<dbReference type="PANTHER" id="PTHR19957:SF83">
    <property type="entry name" value="SYNTAXIN-16"/>
    <property type="match status" value="1"/>
</dbReference>
<evidence type="ECO:0000256" key="8">
    <source>
        <dbReference type="ARBA" id="ARBA00023054"/>
    </source>
</evidence>
<sequence length="295" mass="33028">MEKRRQKEKLLSPDQLTSEEEDVEMGQRREGGATSAIADAHTLPPRWVDLVERGKTLLTQVDKELDKLARLQRQSLRVAIGRDEKKKDMTIEVVSQDIAHILTDLEQLVEKLPSLGPAGSKPVVNAQRGLAAQLQSRSDRLRQLQREFLMRKRQQVISFSTEEGGSIIGGDSMGAGAGGTRKFDFATGMMAETISDEVNAAERERELKEVEKTIEELSRLFKSLSNIVIEQGTLVDRIDYNVESTVELTSAGLNELESADRLMRRSNKLTYCMFALVILVGIMSVLLVLKITRVF</sequence>
<dbReference type="GO" id="GO:0005484">
    <property type="term" value="F:SNAP receptor activity"/>
    <property type="evidence" value="ECO:0007669"/>
    <property type="project" value="InterPro"/>
</dbReference>
<keyword evidence="8 10" id="KW-0175">Coiled coil</keyword>
<evidence type="ECO:0000256" key="1">
    <source>
        <dbReference type="ARBA" id="ARBA00004409"/>
    </source>
</evidence>
<comment type="similarity">
    <text evidence="2">Belongs to the syntaxin family.</text>
</comment>
<evidence type="ECO:0000256" key="11">
    <source>
        <dbReference type="SAM" id="MobiDB-lite"/>
    </source>
</evidence>
<feature type="domain" description="T-SNARE coiled-coil homology" evidence="13">
    <location>
        <begin position="197"/>
        <end position="259"/>
    </location>
</feature>
<keyword evidence="7" id="KW-0333">Golgi apparatus</keyword>
<name>A0A7S3GJG6_9EUKA</name>
<evidence type="ECO:0000256" key="9">
    <source>
        <dbReference type="ARBA" id="ARBA00023136"/>
    </source>
</evidence>
<keyword evidence="3" id="KW-0813">Transport</keyword>
<dbReference type="GO" id="GO:0000149">
    <property type="term" value="F:SNARE binding"/>
    <property type="evidence" value="ECO:0007669"/>
    <property type="project" value="TreeGrafter"/>
</dbReference>
<keyword evidence="4 12" id="KW-0812">Transmembrane</keyword>
<keyword evidence="6 12" id="KW-1133">Transmembrane helix</keyword>
<dbReference type="Pfam" id="PF05739">
    <property type="entry name" value="SNARE"/>
    <property type="match status" value="1"/>
</dbReference>
<feature type="region of interest" description="Disordered" evidence="11">
    <location>
        <begin position="1"/>
        <end position="39"/>
    </location>
</feature>
<proteinExistence type="inferred from homology"/>
<dbReference type="InterPro" id="IPR045242">
    <property type="entry name" value="Syntaxin"/>
</dbReference>
<dbReference type="GO" id="GO:0006906">
    <property type="term" value="P:vesicle fusion"/>
    <property type="evidence" value="ECO:0007669"/>
    <property type="project" value="TreeGrafter"/>
</dbReference>
<reference evidence="14" key="1">
    <citation type="submission" date="2021-01" db="EMBL/GenBank/DDBJ databases">
        <authorList>
            <person name="Corre E."/>
            <person name="Pelletier E."/>
            <person name="Niang G."/>
            <person name="Scheremetjew M."/>
            <person name="Finn R."/>
            <person name="Kale V."/>
            <person name="Holt S."/>
            <person name="Cochrane G."/>
            <person name="Meng A."/>
            <person name="Brown T."/>
            <person name="Cohen L."/>
        </authorList>
    </citation>
    <scope>NUCLEOTIDE SEQUENCE</scope>
    <source>
        <strain evidence="14">NIES-2562</strain>
    </source>
</reference>
<dbReference type="GO" id="GO:0031201">
    <property type="term" value="C:SNARE complex"/>
    <property type="evidence" value="ECO:0007669"/>
    <property type="project" value="TreeGrafter"/>
</dbReference>
<dbReference type="EMBL" id="HBIB01046451">
    <property type="protein sequence ID" value="CAE0268190.1"/>
    <property type="molecule type" value="Transcribed_RNA"/>
</dbReference>
<evidence type="ECO:0000256" key="3">
    <source>
        <dbReference type="ARBA" id="ARBA00022448"/>
    </source>
</evidence>
<dbReference type="GO" id="GO:0000139">
    <property type="term" value="C:Golgi membrane"/>
    <property type="evidence" value="ECO:0007669"/>
    <property type="project" value="UniProtKB-SubCell"/>
</dbReference>
<dbReference type="AlphaFoldDB" id="A0A7S3GJG6"/>
<keyword evidence="5" id="KW-0653">Protein transport</keyword>
<evidence type="ECO:0000256" key="5">
    <source>
        <dbReference type="ARBA" id="ARBA00022927"/>
    </source>
</evidence>
<evidence type="ECO:0000256" key="4">
    <source>
        <dbReference type="ARBA" id="ARBA00022692"/>
    </source>
</evidence>